<dbReference type="SUPFAM" id="SSF48264">
    <property type="entry name" value="Cytochrome P450"/>
    <property type="match status" value="1"/>
</dbReference>
<dbReference type="GO" id="GO:0020037">
    <property type="term" value="F:heme binding"/>
    <property type="evidence" value="ECO:0007669"/>
    <property type="project" value="InterPro"/>
</dbReference>
<dbReference type="GO" id="GO:0004497">
    <property type="term" value="F:monooxygenase activity"/>
    <property type="evidence" value="ECO:0007669"/>
    <property type="project" value="InterPro"/>
</dbReference>
<evidence type="ECO:0000313" key="2">
    <source>
        <dbReference type="EMBL" id="CAD6206167.1"/>
    </source>
</evidence>
<dbReference type="Gene3D" id="1.10.630.10">
    <property type="entry name" value="Cytochrome P450"/>
    <property type="match status" value="1"/>
</dbReference>
<organism evidence="2 3">
    <name type="scientific">Miscanthus lutarioriparius</name>
    <dbReference type="NCBI Taxonomy" id="422564"/>
    <lineage>
        <taxon>Eukaryota</taxon>
        <taxon>Viridiplantae</taxon>
        <taxon>Streptophyta</taxon>
        <taxon>Embryophyta</taxon>
        <taxon>Tracheophyta</taxon>
        <taxon>Spermatophyta</taxon>
        <taxon>Magnoliopsida</taxon>
        <taxon>Liliopsida</taxon>
        <taxon>Poales</taxon>
        <taxon>Poaceae</taxon>
        <taxon>PACMAD clade</taxon>
        <taxon>Panicoideae</taxon>
        <taxon>Andropogonodae</taxon>
        <taxon>Andropogoneae</taxon>
        <taxon>Saccharinae</taxon>
        <taxon>Miscanthus</taxon>
    </lineage>
</organism>
<dbReference type="OrthoDB" id="2789670at2759"/>
<reference evidence="2" key="1">
    <citation type="submission" date="2020-10" db="EMBL/GenBank/DDBJ databases">
        <authorList>
            <person name="Han B."/>
            <person name="Lu T."/>
            <person name="Zhao Q."/>
            <person name="Huang X."/>
            <person name="Zhao Y."/>
        </authorList>
    </citation>
    <scope>NUCLEOTIDE SEQUENCE</scope>
</reference>
<evidence type="ECO:0000256" key="1">
    <source>
        <dbReference type="SAM" id="Phobius"/>
    </source>
</evidence>
<feature type="transmembrane region" description="Helical" evidence="1">
    <location>
        <begin position="6"/>
        <end position="25"/>
    </location>
</feature>
<name>A0A811MBH6_9POAL</name>
<keyword evidence="1" id="KW-0472">Membrane</keyword>
<dbReference type="AlphaFoldDB" id="A0A811MBH6"/>
<keyword evidence="1" id="KW-0812">Transmembrane</keyword>
<accession>A0A811MBH6</accession>
<dbReference type="InterPro" id="IPR036396">
    <property type="entry name" value="Cyt_P450_sf"/>
</dbReference>
<proteinExistence type="predicted"/>
<dbReference type="EMBL" id="CAJGYO010000001">
    <property type="protein sequence ID" value="CAD6206167.1"/>
    <property type="molecule type" value="Genomic_DNA"/>
</dbReference>
<evidence type="ECO:0008006" key="4">
    <source>
        <dbReference type="Google" id="ProtNLM"/>
    </source>
</evidence>
<keyword evidence="3" id="KW-1185">Reference proteome</keyword>
<dbReference type="GO" id="GO:0005506">
    <property type="term" value="F:iron ion binding"/>
    <property type="evidence" value="ECO:0007669"/>
    <property type="project" value="InterPro"/>
</dbReference>
<comment type="caution">
    <text evidence="2">The sequence shown here is derived from an EMBL/GenBank/DDBJ whole genome shotgun (WGS) entry which is preliminary data.</text>
</comment>
<gene>
    <name evidence="2" type="ORF">NCGR_LOCUS3906</name>
</gene>
<sequence>MDTLAQVLTLGTAFIIFLAIFRRSIWHGRAPARPTLVEISDSAVARTALIDHADAFSNHLLTLFPVALVTGQRRRRSDSISSTQYGPLWRVLHCNFTSEALHPSRFDQLSPLRRESVADLVPWLSARVAVGDGGGDVVVIRDSVHAAVFAMVGACAWRPRGDAVHPASHAARDAADSCVP</sequence>
<dbReference type="GO" id="GO:0016705">
    <property type="term" value="F:oxidoreductase activity, acting on paired donors, with incorporation or reduction of molecular oxygen"/>
    <property type="evidence" value="ECO:0007669"/>
    <property type="project" value="InterPro"/>
</dbReference>
<keyword evidence="1" id="KW-1133">Transmembrane helix</keyword>
<protein>
    <recommendedName>
        <fullName evidence="4">Cytochrome P450</fullName>
    </recommendedName>
</protein>
<evidence type="ECO:0000313" key="3">
    <source>
        <dbReference type="Proteomes" id="UP000604825"/>
    </source>
</evidence>
<dbReference type="Proteomes" id="UP000604825">
    <property type="component" value="Unassembled WGS sequence"/>
</dbReference>